<protein>
    <submittedName>
        <fullName evidence="2">Inosine-5'-monophosphate dehydrogenase</fullName>
        <ecNumber evidence="2">1.1.1.205</ecNumber>
    </submittedName>
</protein>
<dbReference type="PATRIC" id="fig|1397108.4.peg.789"/>
<evidence type="ECO:0000313" key="3">
    <source>
        <dbReference type="Proteomes" id="UP000064920"/>
    </source>
</evidence>
<dbReference type="InterPro" id="IPR046342">
    <property type="entry name" value="CBS_dom_sf"/>
</dbReference>
<accession>A0A0N7HIA9</accession>
<dbReference type="Pfam" id="PF00571">
    <property type="entry name" value="CBS"/>
    <property type="match status" value="2"/>
</dbReference>
<dbReference type="Proteomes" id="UP000064920">
    <property type="component" value="Chromosome"/>
</dbReference>
<keyword evidence="2" id="KW-0560">Oxidoreductase</keyword>
<dbReference type="PANTHER" id="PTHR43080:SF2">
    <property type="entry name" value="CBS DOMAIN-CONTAINING PROTEIN"/>
    <property type="match status" value="1"/>
</dbReference>
<dbReference type="SUPFAM" id="SSF54631">
    <property type="entry name" value="CBS-domain pair"/>
    <property type="match status" value="1"/>
</dbReference>
<dbReference type="STRING" id="1397108.IMCC12053_761"/>
<dbReference type="KEGG" id="cmar:IMCC12053_761"/>
<dbReference type="GO" id="GO:0003938">
    <property type="term" value="F:IMP dehydrogenase activity"/>
    <property type="evidence" value="ECO:0007669"/>
    <property type="project" value="UniProtKB-EC"/>
</dbReference>
<dbReference type="InterPro" id="IPR000644">
    <property type="entry name" value="CBS_dom"/>
</dbReference>
<dbReference type="InterPro" id="IPR051257">
    <property type="entry name" value="Diverse_CBS-Domain"/>
</dbReference>
<sequence length="144" mass="15532">MIVGQILKGKAITETAGVAPDATVGDAVAILSQKRIGALVVGTDLTYPDGILSERDVVRELGRQGPSVLDLPVSDLMTRKLITCRPDHTALEVLEQMTQGRFRHMPVMDGDKMIGLVSIGDVVKARLEELAMERNALEGMIMGH</sequence>
<gene>
    <name evidence="2" type="ORF">IMCC12053_761</name>
</gene>
<dbReference type="EC" id="1.1.1.205" evidence="2"/>
<name>A0A0N7HIA9_9RHOB</name>
<dbReference type="PROSITE" id="PS51371">
    <property type="entry name" value="CBS"/>
    <property type="match status" value="2"/>
</dbReference>
<dbReference type="EMBL" id="CP012023">
    <property type="protein sequence ID" value="ALI54709.1"/>
    <property type="molecule type" value="Genomic_DNA"/>
</dbReference>
<dbReference type="SMART" id="SM00116">
    <property type="entry name" value="CBS"/>
    <property type="match status" value="2"/>
</dbReference>
<evidence type="ECO:0000313" key="2">
    <source>
        <dbReference type="EMBL" id="ALI54709.1"/>
    </source>
</evidence>
<dbReference type="Gene3D" id="3.10.580.10">
    <property type="entry name" value="CBS-domain"/>
    <property type="match status" value="1"/>
</dbReference>
<dbReference type="CDD" id="cd04623">
    <property type="entry name" value="CBS_pair_bac_euk"/>
    <property type="match status" value="1"/>
</dbReference>
<organism evidence="2 3">
    <name type="scientific">Celeribacter marinus</name>
    <dbReference type="NCBI Taxonomy" id="1397108"/>
    <lineage>
        <taxon>Bacteria</taxon>
        <taxon>Pseudomonadati</taxon>
        <taxon>Pseudomonadota</taxon>
        <taxon>Alphaproteobacteria</taxon>
        <taxon>Rhodobacterales</taxon>
        <taxon>Roseobacteraceae</taxon>
        <taxon>Celeribacter</taxon>
    </lineage>
</organism>
<evidence type="ECO:0000256" key="1">
    <source>
        <dbReference type="ARBA" id="ARBA00023122"/>
    </source>
</evidence>
<dbReference type="AlphaFoldDB" id="A0A0N7HIA9"/>
<dbReference type="RefSeq" id="WP_062215858.1">
    <property type="nucleotide sequence ID" value="NZ_CP012023.1"/>
</dbReference>
<dbReference type="OrthoDB" id="9807125at2"/>
<keyword evidence="1" id="KW-0129">CBS domain</keyword>
<keyword evidence="3" id="KW-1185">Reference proteome</keyword>
<reference evidence="3" key="1">
    <citation type="submission" date="2015-05" db="EMBL/GenBank/DDBJ databases">
        <authorList>
            <person name="Oh H.-M."/>
            <person name="Yang J.-A."/>
            <person name="Cho J.-C."/>
            <person name="Kang I."/>
        </authorList>
    </citation>
    <scope>NUCLEOTIDE SEQUENCE [LARGE SCALE GENOMIC DNA]</scope>
    <source>
        <strain evidence="3">IMCC 12053</strain>
    </source>
</reference>
<proteinExistence type="predicted"/>
<dbReference type="InterPro" id="IPR044725">
    <property type="entry name" value="CBSX3_CBS_dom"/>
</dbReference>
<dbReference type="PANTHER" id="PTHR43080">
    <property type="entry name" value="CBS DOMAIN-CONTAINING PROTEIN CBSX3, MITOCHONDRIAL"/>
    <property type="match status" value="1"/>
</dbReference>